<dbReference type="Proteomes" id="UP000534783">
    <property type="component" value="Unassembled WGS sequence"/>
</dbReference>
<keyword evidence="4 5" id="KW-0046">Antibiotic resistance</keyword>
<dbReference type="GO" id="GO:0046677">
    <property type="term" value="P:response to antibiotic"/>
    <property type="evidence" value="ECO:0007669"/>
    <property type="project" value="UniProtKB-UniRule"/>
</dbReference>
<protein>
    <recommendedName>
        <fullName evidence="5">Virginiamycin B lyase</fullName>
        <ecNumber evidence="5">4.2.99.-</ecNumber>
    </recommendedName>
    <alternativeName>
        <fullName evidence="5">Streptogramin B lyase</fullName>
    </alternativeName>
</protein>
<comment type="cofactor">
    <cofactor evidence="5">
        <name>Mg(2+)</name>
        <dbReference type="ChEBI" id="CHEBI:18420"/>
    </cofactor>
</comment>
<keyword evidence="2 5" id="KW-0460">Magnesium</keyword>
<dbReference type="InterPro" id="IPR051344">
    <property type="entry name" value="Vgb"/>
</dbReference>
<dbReference type="AlphaFoldDB" id="A0A7X6DLU8"/>
<accession>A0A7X6DLU8</accession>
<proteinExistence type="inferred from homology"/>
<comment type="subunit">
    <text evidence="5">Monomer.</text>
</comment>
<evidence type="ECO:0000313" key="7">
    <source>
        <dbReference type="Proteomes" id="UP000534783"/>
    </source>
</evidence>
<dbReference type="PANTHER" id="PTHR40274">
    <property type="entry name" value="VIRGINIAMYCIN B LYASE"/>
    <property type="match status" value="1"/>
</dbReference>
<evidence type="ECO:0000256" key="4">
    <source>
        <dbReference type="ARBA" id="ARBA00023251"/>
    </source>
</evidence>
<dbReference type="SUPFAM" id="SSF101898">
    <property type="entry name" value="NHL repeat"/>
    <property type="match status" value="1"/>
</dbReference>
<comment type="caution">
    <text evidence="6">The sequence shown here is derived from an EMBL/GenBank/DDBJ whole genome shotgun (WGS) entry which is preliminary data.</text>
</comment>
<dbReference type="InterPro" id="IPR011217">
    <property type="entry name" value="Vgb_bact"/>
</dbReference>
<dbReference type="Pfam" id="PF24684">
    <property type="entry name" value="Vgb_lyase"/>
    <property type="match status" value="1"/>
</dbReference>
<evidence type="ECO:0000313" key="6">
    <source>
        <dbReference type="EMBL" id="NKE69569.1"/>
    </source>
</evidence>
<dbReference type="PANTHER" id="PTHR40274:SF3">
    <property type="entry name" value="VIRGINIAMYCIN B LYASE"/>
    <property type="match status" value="1"/>
</dbReference>
<keyword evidence="1 5" id="KW-0479">Metal-binding</keyword>
<comment type="function">
    <text evidence="5">Inactivates the type B streptogramin antibiotics by linearizing the lactone ring at the ester linkage, generating a free phenylglycine carboxylate and converting the threonyl moiety into 2-amino-butenoic acid.</text>
</comment>
<dbReference type="Gene3D" id="2.130.10.10">
    <property type="entry name" value="YVTN repeat-like/Quinoprotein amine dehydrogenase"/>
    <property type="match status" value="1"/>
</dbReference>
<reference evidence="6 7" key="1">
    <citation type="journal article" date="2020" name="Nature">
        <title>Bacterial chemolithoautotrophy via manganese oxidation.</title>
        <authorList>
            <person name="Yu H."/>
            <person name="Leadbetter J.R."/>
        </authorList>
    </citation>
    <scope>NUCLEOTIDE SEQUENCE [LARGE SCALE GENOMIC DNA]</scope>
    <source>
        <strain evidence="6 7">Mn-1</strain>
    </source>
</reference>
<dbReference type="InterPro" id="IPR015943">
    <property type="entry name" value="WD40/YVTN_repeat-like_dom_sf"/>
</dbReference>
<gene>
    <name evidence="6" type="ORF">MNODULE_02230</name>
</gene>
<keyword evidence="3 5" id="KW-0456">Lyase</keyword>
<comment type="similarity">
    <text evidence="5">Belongs to the Vgb family.</text>
</comment>
<name>A0A7X6DLU8_9BACT</name>
<evidence type="ECO:0000256" key="3">
    <source>
        <dbReference type="ARBA" id="ARBA00023239"/>
    </source>
</evidence>
<dbReference type="RefSeq" id="WP_168057865.1">
    <property type="nucleotide sequence ID" value="NZ_VTOW01000001.1"/>
</dbReference>
<dbReference type="PIRSF" id="PIRSF026412">
    <property type="entry name" value="Streptogrm_lyase"/>
    <property type="match status" value="1"/>
</dbReference>
<evidence type="ECO:0000256" key="1">
    <source>
        <dbReference type="ARBA" id="ARBA00022723"/>
    </source>
</evidence>
<keyword evidence="7" id="KW-1185">Reference proteome</keyword>
<dbReference type="GO" id="GO:0017001">
    <property type="term" value="P:antibiotic catabolic process"/>
    <property type="evidence" value="ECO:0007669"/>
    <property type="project" value="UniProtKB-UniRule"/>
</dbReference>
<evidence type="ECO:0000256" key="5">
    <source>
        <dbReference type="PIRNR" id="PIRNR026412"/>
    </source>
</evidence>
<dbReference type="GO" id="GO:0016835">
    <property type="term" value="F:carbon-oxygen lyase activity"/>
    <property type="evidence" value="ECO:0007669"/>
    <property type="project" value="UniProtKB-UniRule"/>
</dbReference>
<dbReference type="GO" id="GO:0000287">
    <property type="term" value="F:magnesium ion binding"/>
    <property type="evidence" value="ECO:0007669"/>
    <property type="project" value="UniProtKB-UniRule"/>
</dbReference>
<organism evidence="6 7">
    <name type="scientific">Candidatus Manganitrophus noduliformans</name>
    <dbReference type="NCBI Taxonomy" id="2606439"/>
    <lineage>
        <taxon>Bacteria</taxon>
        <taxon>Pseudomonadati</taxon>
        <taxon>Nitrospirota</taxon>
        <taxon>Nitrospiria</taxon>
        <taxon>Candidatus Troglogloeales</taxon>
        <taxon>Candidatus Manganitrophaceae</taxon>
        <taxon>Candidatus Manganitrophus</taxon>
    </lineage>
</organism>
<dbReference type="EC" id="4.2.99.-" evidence="5"/>
<dbReference type="GO" id="GO:0030288">
    <property type="term" value="C:outer membrane-bounded periplasmic space"/>
    <property type="evidence" value="ECO:0007669"/>
    <property type="project" value="TreeGrafter"/>
</dbReference>
<evidence type="ECO:0000256" key="2">
    <source>
        <dbReference type="ARBA" id="ARBA00022842"/>
    </source>
</evidence>
<sequence length="322" mass="34852">MRRELIYILVWILVLSGVVAPAAAAPLIQEYPVPRGSRPHDVAPAPDGAVWYTAQGSGELGRLDPATGKTTHIPLGEGSRPHGVIVGPDGAPWITDSGLNAIVRVDPATRAVKTFPLPPERSNANLNTATFDRQGILWFTGQNGVYGRLEPTSGRMEVFDAPKGRGPYGIATAPDGSVYYVSLAGSYLARIDPKTGKATVIVPPTPDQGARRVWSDSLGRLWISEWNAGKVGMYDPAKNQWKEWRAPGEGPKIYSIFVDEKDQVWVSDFGANAFMRFDPAKETFEVIPIPSPGAAVRQMLGRPGEVWGAESGTDKLIVLRTK</sequence>
<dbReference type="EMBL" id="VTOW01000001">
    <property type="protein sequence ID" value="NKE69569.1"/>
    <property type="molecule type" value="Genomic_DNA"/>
</dbReference>